<protein>
    <submittedName>
        <fullName evidence="2">Uncharacterized protein</fullName>
    </submittedName>
</protein>
<keyword evidence="3" id="KW-1185">Reference proteome</keyword>
<dbReference type="Proteomes" id="UP000199214">
    <property type="component" value="Unassembled WGS sequence"/>
</dbReference>
<keyword evidence="1" id="KW-0472">Membrane</keyword>
<evidence type="ECO:0000313" key="3">
    <source>
        <dbReference type="Proteomes" id="UP000199214"/>
    </source>
</evidence>
<sequence>MFVDNRGWPPPAPWQPERPARRLTIRQARVMRNIVVFNLVMLIFGPLAGVTLLDAVAAMLR</sequence>
<keyword evidence="1" id="KW-1133">Transmembrane helix</keyword>
<evidence type="ECO:0000313" key="2">
    <source>
        <dbReference type="EMBL" id="SEL54697.1"/>
    </source>
</evidence>
<gene>
    <name evidence="2" type="ORF">SAMN05216382_2121</name>
</gene>
<feature type="transmembrane region" description="Helical" evidence="1">
    <location>
        <begin position="35"/>
        <end position="60"/>
    </location>
</feature>
<evidence type="ECO:0000256" key="1">
    <source>
        <dbReference type="SAM" id="Phobius"/>
    </source>
</evidence>
<dbReference type="RefSeq" id="WP_093006115.1">
    <property type="nucleotide sequence ID" value="NZ_FNZZ01000004.1"/>
</dbReference>
<proteinExistence type="predicted"/>
<dbReference type="EMBL" id="FNZZ01000004">
    <property type="protein sequence ID" value="SEL54697.1"/>
    <property type="molecule type" value="Genomic_DNA"/>
</dbReference>
<name>A0A1H7R584_9SPHN</name>
<dbReference type="OrthoDB" id="7577940at2"/>
<accession>A0A1H7R584</accession>
<reference evidence="3" key="1">
    <citation type="submission" date="2016-10" db="EMBL/GenBank/DDBJ databases">
        <authorList>
            <person name="Varghese N."/>
            <person name="Submissions S."/>
        </authorList>
    </citation>
    <scope>NUCLEOTIDE SEQUENCE [LARGE SCALE GENOMIC DNA]</scope>
    <source>
        <strain evidence="3">JS21-1</strain>
    </source>
</reference>
<dbReference type="STRING" id="1855283.SAMN05216382_2121"/>
<organism evidence="2 3">
    <name type="scientific">Sphingomonas palmae</name>
    <dbReference type="NCBI Taxonomy" id="1855283"/>
    <lineage>
        <taxon>Bacteria</taxon>
        <taxon>Pseudomonadati</taxon>
        <taxon>Pseudomonadota</taxon>
        <taxon>Alphaproteobacteria</taxon>
        <taxon>Sphingomonadales</taxon>
        <taxon>Sphingomonadaceae</taxon>
        <taxon>Sphingomonas</taxon>
    </lineage>
</organism>
<dbReference type="AlphaFoldDB" id="A0A1H7R584"/>
<keyword evidence="1" id="KW-0812">Transmembrane</keyword>